<evidence type="ECO:0000313" key="3">
    <source>
        <dbReference type="Proteomes" id="UP000765507"/>
    </source>
</evidence>
<dbReference type="Pfam" id="PF13837">
    <property type="entry name" value="Myb_DNA-bind_4"/>
    <property type="match status" value="1"/>
</dbReference>
<dbReference type="PANTHER" id="PTHR47595:SF1">
    <property type="entry name" value="MYB_SANT-LIKE DNA-BINDING DOMAIN-CONTAINING PROTEIN"/>
    <property type="match status" value="1"/>
</dbReference>
<dbReference type="OrthoDB" id="691673at2759"/>
<dbReference type="AlphaFoldDB" id="A0A8T1SJ62"/>
<sequence length="150" mass="16959">MAWSAGQLLTPCNQRALAWSTQQVVNLLGLWGEEAVQAQLWSICRNIDVYGQITWGLGEKGYNRDMQQCHVKIKVLRQVYQKAREANCHSSVELHTCCFHKELQAFLGGDTTTKSPVDTLGELESEAPTVHKKEEEQFWKTGNWGNPVAQ</sequence>
<dbReference type="Proteomes" id="UP000765507">
    <property type="component" value="Unassembled WGS sequence"/>
</dbReference>
<organism evidence="2 3">
    <name type="scientific">Chelydra serpentina</name>
    <name type="common">Snapping turtle</name>
    <name type="synonym">Testudo serpentina</name>
    <dbReference type="NCBI Taxonomy" id="8475"/>
    <lineage>
        <taxon>Eukaryota</taxon>
        <taxon>Metazoa</taxon>
        <taxon>Chordata</taxon>
        <taxon>Craniata</taxon>
        <taxon>Vertebrata</taxon>
        <taxon>Euteleostomi</taxon>
        <taxon>Archelosauria</taxon>
        <taxon>Testudinata</taxon>
        <taxon>Testudines</taxon>
        <taxon>Cryptodira</taxon>
        <taxon>Durocryptodira</taxon>
        <taxon>Americhelydia</taxon>
        <taxon>Chelydroidea</taxon>
        <taxon>Chelydridae</taxon>
        <taxon>Chelydra</taxon>
    </lineage>
</organism>
<reference evidence="2 3" key="1">
    <citation type="journal article" date="2020" name="G3 (Bethesda)">
        <title>Draft Genome of the Common Snapping Turtle, Chelydra serpentina, a Model for Phenotypic Plasticity in Reptiles.</title>
        <authorList>
            <person name="Das D."/>
            <person name="Singh S.K."/>
            <person name="Bierstedt J."/>
            <person name="Erickson A."/>
            <person name="Galli G.L.J."/>
            <person name="Crossley D.A. 2nd"/>
            <person name="Rhen T."/>
        </authorList>
    </citation>
    <scope>NUCLEOTIDE SEQUENCE [LARGE SCALE GENOMIC DNA]</scope>
    <source>
        <strain evidence="2">KW</strain>
    </source>
</reference>
<dbReference type="EMBL" id="JAHGAV010000203">
    <property type="protein sequence ID" value="KAG6928750.1"/>
    <property type="molecule type" value="Genomic_DNA"/>
</dbReference>
<evidence type="ECO:0000313" key="2">
    <source>
        <dbReference type="EMBL" id="KAG6928750.1"/>
    </source>
</evidence>
<name>A0A8T1SJ62_CHESE</name>
<dbReference type="Gene3D" id="1.10.10.60">
    <property type="entry name" value="Homeodomain-like"/>
    <property type="match status" value="1"/>
</dbReference>
<evidence type="ECO:0000259" key="1">
    <source>
        <dbReference type="Pfam" id="PF13837"/>
    </source>
</evidence>
<protein>
    <recommendedName>
        <fullName evidence="1">Myb/SANT-like DNA-binding domain-containing protein</fullName>
    </recommendedName>
</protein>
<gene>
    <name evidence="2" type="ORF">G0U57_007556</name>
</gene>
<comment type="caution">
    <text evidence="2">The sequence shown here is derived from an EMBL/GenBank/DDBJ whole genome shotgun (WGS) entry which is preliminary data.</text>
</comment>
<dbReference type="InterPro" id="IPR044822">
    <property type="entry name" value="Myb_DNA-bind_4"/>
</dbReference>
<feature type="domain" description="Myb/SANT-like DNA-binding" evidence="1">
    <location>
        <begin position="18"/>
        <end position="105"/>
    </location>
</feature>
<accession>A0A8T1SJ62</accession>
<keyword evidence="3" id="KW-1185">Reference proteome</keyword>
<dbReference type="PANTHER" id="PTHR47595">
    <property type="entry name" value="HEAT SHOCK 70 KDA PROTEIN 14"/>
    <property type="match status" value="1"/>
</dbReference>
<proteinExistence type="predicted"/>